<sequence>MLQARWANAQTALSIEWSSFSAKYGPFSRVPASVKGTQIPLKHLLYMSSVAAKVEPAYTPDHGALAYLHPWLSMVNSGAVLETQRASSVRTGHSEKPKGLEQPDVSAETERPDASARTDQPKRPAGIDSDDDGSNTPPPKRHTASRKIAATKTLGGPLTSAPSIIRDSQDLGSSPHSPVIKSGLRPLPCPAPPLMPSPSPWQAEFKTGASAMADALGQLMVQSATAAAGPPIAPLVASIDAQVAQLPEQFARSQSAIAKLNTKANRADAQIKEVKETLDNFAKRQEEMLVSLRDLYQCVRDVERQNGRTHDLLDRLLDRRTEHYKDDEDGDYRRAQVDREGLVGAPRFTRDVRDKQ</sequence>
<accession>W3WQ31</accession>
<dbReference type="EMBL" id="KI912118">
    <property type="protein sequence ID" value="ETS75973.1"/>
    <property type="molecule type" value="Genomic_DNA"/>
</dbReference>
<evidence type="ECO:0000256" key="2">
    <source>
        <dbReference type="SAM" id="MobiDB-lite"/>
    </source>
</evidence>
<protein>
    <submittedName>
        <fullName evidence="3">Uncharacterized protein</fullName>
    </submittedName>
</protein>
<dbReference type="KEGG" id="pfy:PFICI_12917"/>
<feature type="coiled-coil region" evidence="1">
    <location>
        <begin position="257"/>
        <end position="284"/>
    </location>
</feature>
<proteinExistence type="predicted"/>
<dbReference type="RefSeq" id="XP_007839689.1">
    <property type="nucleotide sequence ID" value="XM_007841498.1"/>
</dbReference>
<feature type="compositionally biased region" description="Basic and acidic residues" evidence="2">
    <location>
        <begin position="108"/>
        <end position="122"/>
    </location>
</feature>
<feature type="compositionally biased region" description="Basic and acidic residues" evidence="2">
    <location>
        <begin position="92"/>
        <end position="101"/>
    </location>
</feature>
<reference evidence="4" key="1">
    <citation type="journal article" date="2015" name="BMC Genomics">
        <title>Genomic and transcriptomic analysis of the endophytic fungus Pestalotiopsis fici reveals its lifestyle and high potential for synthesis of natural products.</title>
        <authorList>
            <person name="Wang X."/>
            <person name="Zhang X."/>
            <person name="Liu L."/>
            <person name="Xiang M."/>
            <person name="Wang W."/>
            <person name="Sun X."/>
            <person name="Che Y."/>
            <person name="Guo L."/>
            <person name="Liu G."/>
            <person name="Guo L."/>
            <person name="Wang C."/>
            <person name="Yin W.B."/>
            <person name="Stadler M."/>
            <person name="Zhang X."/>
            <person name="Liu X."/>
        </authorList>
    </citation>
    <scope>NUCLEOTIDE SEQUENCE [LARGE SCALE GENOMIC DNA]</scope>
    <source>
        <strain evidence="4">W106-1 / CGMCC3.15140</strain>
    </source>
</reference>
<evidence type="ECO:0000313" key="4">
    <source>
        <dbReference type="Proteomes" id="UP000030651"/>
    </source>
</evidence>
<organism evidence="3 4">
    <name type="scientific">Pestalotiopsis fici (strain W106-1 / CGMCC3.15140)</name>
    <dbReference type="NCBI Taxonomy" id="1229662"/>
    <lineage>
        <taxon>Eukaryota</taxon>
        <taxon>Fungi</taxon>
        <taxon>Dikarya</taxon>
        <taxon>Ascomycota</taxon>
        <taxon>Pezizomycotina</taxon>
        <taxon>Sordariomycetes</taxon>
        <taxon>Xylariomycetidae</taxon>
        <taxon>Amphisphaeriales</taxon>
        <taxon>Sporocadaceae</taxon>
        <taxon>Pestalotiopsis</taxon>
    </lineage>
</organism>
<dbReference type="HOGENOM" id="CLU_778681_0_0_1"/>
<dbReference type="GeneID" id="19277930"/>
<name>W3WQ31_PESFW</name>
<keyword evidence="1" id="KW-0175">Coiled coil</keyword>
<dbReference type="AlphaFoldDB" id="W3WQ31"/>
<feature type="region of interest" description="Disordered" evidence="2">
    <location>
        <begin position="85"/>
        <end position="179"/>
    </location>
</feature>
<keyword evidence="4" id="KW-1185">Reference proteome</keyword>
<gene>
    <name evidence="3" type="ORF">PFICI_12917</name>
</gene>
<evidence type="ECO:0000256" key="1">
    <source>
        <dbReference type="SAM" id="Coils"/>
    </source>
</evidence>
<dbReference type="InParanoid" id="W3WQ31"/>
<evidence type="ECO:0000313" key="3">
    <source>
        <dbReference type="EMBL" id="ETS75973.1"/>
    </source>
</evidence>
<dbReference type="Proteomes" id="UP000030651">
    <property type="component" value="Unassembled WGS sequence"/>
</dbReference>